<accession>A0AAE7BXN0</accession>
<feature type="chain" id="PRO_5041973931" evidence="1">
    <location>
        <begin position="21"/>
        <end position="136"/>
    </location>
</feature>
<dbReference type="Proteomes" id="UP000503505">
    <property type="component" value="Chromosome"/>
</dbReference>
<dbReference type="EMBL" id="CP044463">
    <property type="protein sequence ID" value="QIC67453.1"/>
    <property type="molecule type" value="Genomic_DNA"/>
</dbReference>
<name>A0AAE7BXN0_9GAMM</name>
<evidence type="ECO:0000256" key="1">
    <source>
        <dbReference type="SAM" id="SignalP"/>
    </source>
</evidence>
<feature type="signal peptide" evidence="1">
    <location>
        <begin position="1"/>
        <end position="20"/>
    </location>
</feature>
<dbReference type="RefSeq" id="WP_163171451.1">
    <property type="nucleotide sequence ID" value="NZ_CP044463.1"/>
</dbReference>
<organism evidence="2 3">
    <name type="scientific">Acinetobacter schindleri</name>
    <dbReference type="NCBI Taxonomy" id="108981"/>
    <lineage>
        <taxon>Bacteria</taxon>
        <taxon>Pseudomonadati</taxon>
        <taxon>Pseudomonadota</taxon>
        <taxon>Gammaproteobacteria</taxon>
        <taxon>Moraxellales</taxon>
        <taxon>Moraxellaceae</taxon>
        <taxon>Acinetobacter</taxon>
    </lineage>
</organism>
<proteinExistence type="predicted"/>
<protein>
    <submittedName>
        <fullName evidence="2">Uncharacterized protein</fullName>
    </submittedName>
</protein>
<gene>
    <name evidence="2" type="ORF">FSC10_08720</name>
</gene>
<evidence type="ECO:0000313" key="2">
    <source>
        <dbReference type="EMBL" id="QIC67453.1"/>
    </source>
</evidence>
<keyword evidence="1" id="KW-0732">Signal</keyword>
<evidence type="ECO:0000313" key="3">
    <source>
        <dbReference type="Proteomes" id="UP000503505"/>
    </source>
</evidence>
<sequence>MKKSLLSVLLLTASFTLANANTETKKSANLGDLQGRYALDCSVQKANNLSYVIGDKSILRLISAKKKLGAFEKKFVRQGRKASDSSQYQFTVAYTGFDVDFYKKDEQNWINVRSTGIVNHFGPKTKEALVQCKSET</sequence>
<reference evidence="2 3" key="1">
    <citation type="submission" date="2019-09" db="EMBL/GenBank/DDBJ databases">
        <title>Non-baumannii Acinetobacter spp. carrying blaNDM-1 isolated in China.</title>
        <authorList>
            <person name="Cui C."/>
            <person name="Chen C."/>
            <person name="Sun J."/>
            <person name="Liu Y."/>
        </authorList>
    </citation>
    <scope>NUCLEOTIDE SEQUENCE [LARGE SCALE GENOMIC DNA]</scope>
    <source>
        <strain evidence="2 3">HZE23-1</strain>
    </source>
</reference>
<dbReference type="AlphaFoldDB" id="A0AAE7BXN0"/>